<gene>
    <name evidence="1" type="ORF">F4556_002912</name>
</gene>
<sequence length="130" mass="13864">MVQLTAQLARPFRRAAAAVDGAVVLASGGALRVPAVRREMDAAETGELLLSSERPGGPVTFRWQRQGRPAITLASPYRLDRVELKGSHRARLHGLTAGVRLVCPDWSPLFLVSPTQLPVLACAAASSRTA</sequence>
<dbReference type="Proteomes" id="UP000573327">
    <property type="component" value="Unassembled WGS sequence"/>
</dbReference>
<keyword evidence="2" id="KW-1185">Reference proteome</keyword>
<accession>A0A7W7SC90</accession>
<evidence type="ECO:0000313" key="2">
    <source>
        <dbReference type="Proteomes" id="UP000573327"/>
    </source>
</evidence>
<comment type="caution">
    <text evidence="1">The sequence shown here is derived from an EMBL/GenBank/DDBJ whole genome shotgun (WGS) entry which is preliminary data.</text>
</comment>
<protein>
    <submittedName>
        <fullName evidence="1">Uncharacterized protein</fullName>
    </submittedName>
</protein>
<dbReference type="RefSeq" id="WP_184915266.1">
    <property type="nucleotide sequence ID" value="NZ_JACHJR010000001.1"/>
</dbReference>
<reference evidence="1 2" key="1">
    <citation type="submission" date="2020-08" db="EMBL/GenBank/DDBJ databases">
        <title>Sequencing the genomes of 1000 actinobacteria strains.</title>
        <authorList>
            <person name="Klenk H.-P."/>
        </authorList>
    </citation>
    <scope>NUCLEOTIDE SEQUENCE [LARGE SCALE GENOMIC DNA]</scope>
    <source>
        <strain evidence="1 2">DSM 44786</strain>
    </source>
</reference>
<organism evidence="1 2">
    <name type="scientific">Kitasatospora gansuensis</name>
    <dbReference type="NCBI Taxonomy" id="258050"/>
    <lineage>
        <taxon>Bacteria</taxon>
        <taxon>Bacillati</taxon>
        <taxon>Actinomycetota</taxon>
        <taxon>Actinomycetes</taxon>
        <taxon>Kitasatosporales</taxon>
        <taxon>Streptomycetaceae</taxon>
        <taxon>Kitasatospora</taxon>
    </lineage>
</organism>
<evidence type="ECO:0000313" key="1">
    <source>
        <dbReference type="EMBL" id="MBB4947377.1"/>
    </source>
</evidence>
<dbReference type="EMBL" id="JACHJR010000001">
    <property type="protein sequence ID" value="MBB4947377.1"/>
    <property type="molecule type" value="Genomic_DNA"/>
</dbReference>
<name>A0A7W7SC90_9ACTN</name>
<dbReference type="AlphaFoldDB" id="A0A7W7SC90"/>
<proteinExistence type="predicted"/>